<dbReference type="Pfam" id="PF13719">
    <property type="entry name" value="Zn_ribbon_5"/>
    <property type="match status" value="1"/>
</dbReference>
<dbReference type="NCBIfam" id="TIGR02098">
    <property type="entry name" value="MJ0042_CXXC"/>
    <property type="match status" value="1"/>
</dbReference>
<proteinExistence type="predicted"/>
<name>A0A7R6SU33_9GAMM</name>
<sequence>MAANIVTECPACTTRFQVTQGQLKIANGKVRCGSCLEVFNAEVYRCDDLSSPMEASEQSHKDPLFDQIEVPAFAPPRRSPTGFDKRYVIPEEEPLVADQLNSEPDDERSVELEQPVQELINTEDINDQQSSPVQTTALKANLSVTDIAVDTSTLSSEDGALQQSIETRSDNSSVPPTDVHNKEQSNIALSASDTTDDRAASDTVDKPAELPLSPVTDFRPEPVVIKATREEPASWAGWTICTLLAGLLLASQFMWFNRQQLSVYPELASIYTLACKHLPCHLKTPLALELIKTQQLVVHPQKDYQGALSVTLLLENKAAFNQPFPAIQLSFSDRRGQLISQRIIQPTEYLKNSKTVPIDMPARTPVKVSFDILDPGRRALSYEAILTIPASIH</sequence>
<evidence type="ECO:0000256" key="1">
    <source>
        <dbReference type="SAM" id="MobiDB-lite"/>
    </source>
</evidence>
<gene>
    <name evidence="3" type="ORF">AMJAP_2744</name>
</gene>
<accession>A0A7R6SU33</accession>
<dbReference type="EMBL" id="AP014545">
    <property type="protein sequence ID" value="BBB27330.1"/>
    <property type="molecule type" value="Genomic_DNA"/>
</dbReference>
<feature type="domain" description="Zinc finger/thioredoxin putative" evidence="2">
    <location>
        <begin position="6"/>
        <end position="41"/>
    </location>
</feature>
<feature type="compositionally biased region" description="Polar residues" evidence="1">
    <location>
        <begin position="155"/>
        <end position="175"/>
    </location>
</feature>
<keyword evidence="4" id="KW-1185">Reference proteome</keyword>
<protein>
    <recommendedName>
        <fullName evidence="2">Zinc finger/thioredoxin putative domain-containing protein</fullName>
    </recommendedName>
</protein>
<dbReference type="RefSeq" id="WP_019623225.1">
    <property type="nucleotide sequence ID" value="NZ_AP014545.1"/>
</dbReference>
<evidence type="ECO:0000313" key="4">
    <source>
        <dbReference type="Proteomes" id="UP000595663"/>
    </source>
</evidence>
<evidence type="ECO:0000313" key="3">
    <source>
        <dbReference type="EMBL" id="BBB27330.1"/>
    </source>
</evidence>
<dbReference type="AlphaFoldDB" id="A0A7R6SU33"/>
<dbReference type="OrthoDB" id="5294582at2"/>
<dbReference type="Proteomes" id="UP000595663">
    <property type="component" value="Chromosome"/>
</dbReference>
<feature type="region of interest" description="Disordered" evidence="1">
    <location>
        <begin position="155"/>
        <end position="213"/>
    </location>
</feature>
<evidence type="ECO:0000259" key="2">
    <source>
        <dbReference type="Pfam" id="PF13719"/>
    </source>
</evidence>
<reference evidence="3 4" key="1">
    <citation type="journal article" date="2008" name="Int. J. Syst. Evol. Microbiol.">
        <title>Amphritea japonica sp. nov. and Amphritea balenae sp. nov., isolated from the sediment adjacent to sperm whale carcasses off Kagoshima, Japan.</title>
        <authorList>
            <person name="Miyazaki M."/>
            <person name="Nogi Y."/>
            <person name="Fujiwara Y."/>
            <person name="Kawato M."/>
            <person name="Nagahama T."/>
            <person name="Kubokawa K."/>
            <person name="Horikoshi K."/>
        </authorList>
    </citation>
    <scope>NUCLEOTIDE SEQUENCE [LARGE SCALE GENOMIC DNA]</scope>
    <source>
        <strain evidence="3 4">ATCC BAA-1530</strain>
    </source>
</reference>
<feature type="compositionally biased region" description="Basic and acidic residues" evidence="1">
    <location>
        <begin position="195"/>
        <end position="208"/>
    </location>
</feature>
<dbReference type="Pfam" id="PF11906">
    <property type="entry name" value="DUF3426"/>
    <property type="match status" value="1"/>
</dbReference>
<organism evidence="3 4">
    <name type="scientific">Amphritea japonica ATCC BAA-1530</name>
    <dbReference type="NCBI Taxonomy" id="1278309"/>
    <lineage>
        <taxon>Bacteria</taxon>
        <taxon>Pseudomonadati</taxon>
        <taxon>Pseudomonadota</taxon>
        <taxon>Gammaproteobacteria</taxon>
        <taxon>Oceanospirillales</taxon>
        <taxon>Oceanospirillaceae</taxon>
        <taxon>Amphritea</taxon>
    </lineage>
</organism>
<dbReference type="KEGG" id="ajp:AMJAP_2744"/>
<dbReference type="InterPro" id="IPR011723">
    <property type="entry name" value="Znf/thioredoxin_put"/>
</dbReference>
<dbReference type="InterPro" id="IPR021834">
    <property type="entry name" value="DUF3426"/>
</dbReference>